<dbReference type="Proteomes" id="UP001473302">
    <property type="component" value="Unassembled WGS sequence"/>
</dbReference>
<sequence>MNAVQHGYENVYNEDGEKVFDPMEGVLTEVNDPNIVRETITRVAKPLSDGIHKDCSDQAREIFIDRMIEGPLERGKVTSHAKNLGINPRTAMRWWKHYQETGEVAYKKLKRAGDIIIEEPTIEYIDVGKIADVEKNKPVAKGTITAHFSEFMNELLDIMDMDQSLMGSYLDGKGNVVDEDGLEPVRMEIDEEAYPLDDITNYDSHIDLKPAEKKVKPKAVKKTAVSSAGKPDIKNVHRGNDTKEMFFFYIYEKGLTAGKAASLMNIPRRTGYNWLQQDQSILIDRLEGKAEDNDHLKENRGRKILLNEDHKKHLEETFGENASTTIDQAMDSLTTHFEGLKVSQKTVRDFMVDECALSFKKAYFYPTERNSPKKIQQRY</sequence>
<accession>A0ABP9Z8K3</accession>
<reference evidence="2 3" key="1">
    <citation type="submission" date="2024-04" db="EMBL/GenBank/DDBJ databases">
        <title>genome sequences of Mucor flavus KT1a and Helicostylum pulchrum KT1b strains isolated from the surface of a dry-aged beef.</title>
        <authorList>
            <person name="Toyotome T."/>
            <person name="Hosono M."/>
            <person name="Torimaru M."/>
            <person name="Fukuda K."/>
            <person name="Mikami N."/>
        </authorList>
    </citation>
    <scope>NUCLEOTIDE SEQUENCE [LARGE SCALE GENOMIC DNA]</scope>
    <source>
        <strain evidence="2 3">KT1a</strain>
    </source>
</reference>
<protein>
    <recommendedName>
        <fullName evidence="1">Insertion element IS150 protein InsJ-like helix-turn-helix domain-containing protein</fullName>
    </recommendedName>
</protein>
<evidence type="ECO:0000313" key="2">
    <source>
        <dbReference type="EMBL" id="GAA5815419.1"/>
    </source>
</evidence>
<gene>
    <name evidence="2" type="ORF">MFLAVUS_008927</name>
</gene>
<feature type="domain" description="Insertion element IS150 protein InsJ-like helix-turn-helix" evidence="1">
    <location>
        <begin position="75"/>
        <end position="111"/>
    </location>
</feature>
<evidence type="ECO:0000259" key="1">
    <source>
        <dbReference type="Pfam" id="PF13518"/>
    </source>
</evidence>
<organism evidence="2 3">
    <name type="scientific">Mucor flavus</name>
    <dbReference type="NCBI Taxonomy" id="439312"/>
    <lineage>
        <taxon>Eukaryota</taxon>
        <taxon>Fungi</taxon>
        <taxon>Fungi incertae sedis</taxon>
        <taxon>Mucoromycota</taxon>
        <taxon>Mucoromycotina</taxon>
        <taxon>Mucoromycetes</taxon>
        <taxon>Mucorales</taxon>
        <taxon>Mucorineae</taxon>
        <taxon>Mucoraceae</taxon>
        <taxon>Mucor</taxon>
    </lineage>
</organism>
<proteinExistence type="predicted"/>
<evidence type="ECO:0000313" key="3">
    <source>
        <dbReference type="Proteomes" id="UP001473302"/>
    </source>
</evidence>
<dbReference type="Pfam" id="PF13518">
    <property type="entry name" value="HTH_28"/>
    <property type="match status" value="1"/>
</dbReference>
<comment type="caution">
    <text evidence="2">The sequence shown here is derived from an EMBL/GenBank/DDBJ whole genome shotgun (WGS) entry which is preliminary data.</text>
</comment>
<keyword evidence="3" id="KW-1185">Reference proteome</keyword>
<dbReference type="EMBL" id="BAABUK010000026">
    <property type="protein sequence ID" value="GAA5815419.1"/>
    <property type="molecule type" value="Genomic_DNA"/>
</dbReference>
<name>A0ABP9Z8K3_9FUNG</name>
<dbReference type="InterPro" id="IPR055247">
    <property type="entry name" value="InsJ-like_HTH"/>
</dbReference>